<protein>
    <recommendedName>
        <fullName evidence="6">Probable transcription termination protein NusA</fullName>
    </recommendedName>
</protein>
<evidence type="ECO:0000256" key="5">
    <source>
        <dbReference type="ARBA" id="ARBA00023163"/>
    </source>
</evidence>
<accession>L0ACQ0</accession>
<dbReference type="InterPro" id="IPR004044">
    <property type="entry name" value="KH_dom_type_2"/>
</dbReference>
<dbReference type="InterPro" id="IPR010212">
    <property type="entry name" value="NusA_arc"/>
</dbReference>
<evidence type="ECO:0000313" key="9">
    <source>
        <dbReference type="EMBL" id="AFZ71204.1"/>
    </source>
</evidence>
<evidence type="ECO:0000259" key="7">
    <source>
        <dbReference type="Pfam" id="PF07650"/>
    </source>
</evidence>
<dbReference type="SUPFAM" id="SSF54814">
    <property type="entry name" value="Prokaryotic type KH domain (KH-domain type II)"/>
    <property type="match status" value="2"/>
</dbReference>
<evidence type="ECO:0000256" key="4">
    <source>
        <dbReference type="ARBA" id="ARBA00023015"/>
    </source>
</evidence>
<dbReference type="Pfam" id="PF07650">
    <property type="entry name" value="KH_2"/>
    <property type="match status" value="1"/>
</dbReference>
<dbReference type="eggNOG" id="arCOG01760">
    <property type="taxonomic scope" value="Archaea"/>
</dbReference>
<evidence type="ECO:0000256" key="3">
    <source>
        <dbReference type="ARBA" id="ARBA00022884"/>
    </source>
</evidence>
<dbReference type="CDD" id="cd22530">
    <property type="entry name" value="KH-II_NusA_arch_rpt1"/>
    <property type="match status" value="1"/>
</dbReference>
<dbReference type="Proteomes" id="UP000010469">
    <property type="component" value="Chromosome"/>
</dbReference>
<keyword evidence="4 6" id="KW-0805">Transcription regulation</keyword>
<dbReference type="PANTHER" id="PTHR22648:SF0">
    <property type="entry name" value="TRANSCRIPTION TERMINATION_ANTITERMINATION PROTEIN NUSA"/>
    <property type="match status" value="1"/>
</dbReference>
<dbReference type="HOGENOM" id="CLU_131906_0_0_2"/>
<keyword evidence="5 6" id="KW-0804">Transcription</keyword>
<feature type="domain" description="KH type-2" evidence="7">
    <location>
        <begin position="21"/>
        <end position="81"/>
    </location>
</feature>
<evidence type="ECO:0000256" key="6">
    <source>
        <dbReference type="HAMAP-Rule" id="MF_00945"/>
    </source>
</evidence>
<dbReference type="HAMAP" id="MF_00945_A">
    <property type="entry name" value="NusA_A"/>
    <property type="match status" value="1"/>
</dbReference>
<dbReference type="InterPro" id="IPR009019">
    <property type="entry name" value="KH_sf_prok-type"/>
</dbReference>
<feature type="domain" description="NusA-like second KH" evidence="8">
    <location>
        <begin position="84"/>
        <end position="144"/>
    </location>
</feature>
<gene>
    <name evidence="6" type="primary">nusA</name>
    <name evidence="9" type="ordered locus">Calag_1503</name>
</gene>
<reference evidence="10" key="1">
    <citation type="submission" date="2012-03" db="EMBL/GenBank/DDBJ databases">
        <title>Complete genome of Caldisphaera lagunensis DSM 15908.</title>
        <authorList>
            <person name="Lucas S."/>
            <person name="Copeland A."/>
            <person name="Lapidus A."/>
            <person name="Glavina del Rio T."/>
            <person name="Dalin E."/>
            <person name="Tice H."/>
            <person name="Bruce D."/>
            <person name="Goodwin L."/>
            <person name="Pitluck S."/>
            <person name="Peters L."/>
            <person name="Mikhailova N."/>
            <person name="Teshima H."/>
            <person name="Kyrpides N."/>
            <person name="Mavromatis K."/>
            <person name="Ivanova N."/>
            <person name="Brettin T."/>
            <person name="Detter J.C."/>
            <person name="Han C."/>
            <person name="Larimer F."/>
            <person name="Land M."/>
            <person name="Hauser L."/>
            <person name="Markowitz V."/>
            <person name="Cheng J.-F."/>
            <person name="Hugenholtz P."/>
            <person name="Woyke T."/>
            <person name="Wu D."/>
            <person name="Spring S."/>
            <person name="Schroeder M."/>
            <person name="Brambilla E."/>
            <person name="Klenk H.-P."/>
            <person name="Eisen J.A."/>
        </authorList>
    </citation>
    <scope>NUCLEOTIDE SEQUENCE [LARGE SCALE GENOMIC DNA]</scope>
    <source>
        <strain evidence="10">DSM 15908 / JCM 11604 / IC-154</strain>
    </source>
</reference>
<keyword evidence="2 6" id="KW-0963">Cytoplasm</keyword>
<dbReference type="InterPro" id="IPR015946">
    <property type="entry name" value="KH_dom-like_a/b"/>
</dbReference>
<dbReference type="STRING" id="1056495.Calag_1503"/>
<dbReference type="NCBIfam" id="TIGR01952">
    <property type="entry name" value="nusA_arch"/>
    <property type="match status" value="1"/>
</dbReference>
<comment type="similarity">
    <text evidence="6">Belongs to the NusA family.</text>
</comment>
<dbReference type="GO" id="GO:0003723">
    <property type="term" value="F:RNA binding"/>
    <property type="evidence" value="ECO:0007669"/>
    <property type="project" value="UniProtKB-KW"/>
</dbReference>
<dbReference type="PANTHER" id="PTHR22648">
    <property type="entry name" value="TRANSCRIPTION TERMINATION FACTOR NUSA"/>
    <property type="match status" value="1"/>
</dbReference>
<dbReference type="KEGG" id="clg:Calag_1503"/>
<dbReference type="InterPro" id="IPR058582">
    <property type="entry name" value="KH_NusA_2nd"/>
</dbReference>
<dbReference type="GO" id="GO:0006353">
    <property type="term" value="P:DNA-templated transcription termination"/>
    <property type="evidence" value="ECO:0007669"/>
    <property type="project" value="UniProtKB-UniRule"/>
</dbReference>
<keyword evidence="1 6" id="KW-0806">Transcription termination</keyword>
<evidence type="ECO:0000256" key="1">
    <source>
        <dbReference type="ARBA" id="ARBA00022472"/>
    </source>
</evidence>
<dbReference type="AlphaFoldDB" id="L0ACQ0"/>
<keyword evidence="3" id="KW-0694">RNA-binding</keyword>
<evidence type="ECO:0000313" key="10">
    <source>
        <dbReference type="Proteomes" id="UP000010469"/>
    </source>
</evidence>
<proteinExistence type="inferred from homology"/>
<dbReference type="InterPro" id="IPR030842">
    <property type="entry name" value="TF_NusA_bacterial"/>
</dbReference>
<dbReference type="GO" id="GO:0005829">
    <property type="term" value="C:cytosol"/>
    <property type="evidence" value="ECO:0007669"/>
    <property type="project" value="TreeGrafter"/>
</dbReference>
<dbReference type="InParanoid" id="L0ACQ0"/>
<dbReference type="GO" id="GO:0031564">
    <property type="term" value="P:transcription antitermination"/>
    <property type="evidence" value="ECO:0007669"/>
    <property type="project" value="InterPro"/>
</dbReference>
<comment type="function">
    <text evidence="6">Participates in transcription termination.</text>
</comment>
<evidence type="ECO:0000259" key="8">
    <source>
        <dbReference type="Pfam" id="PF26594"/>
    </source>
</evidence>
<sequence precursor="true">MQVMENSSSDRIDLEELRYLSLFQDLTGAMAYRCISDNESNRVFYLVSKNDLGKAIGKDGKNVKSLSKILNKNIEIVEYSDKIEQMAKNLFPGITILKVDLIDKDNTKALYIKVKDDEKGKAIGKEGKNVKRAKIILSKLYNIEKVVIK</sequence>
<name>L0ACQ0_CALLD</name>
<comment type="subcellular location">
    <subcellularLocation>
        <location evidence="6">Cytoplasm</location>
    </subcellularLocation>
</comment>
<organism evidence="9 10">
    <name type="scientific">Caldisphaera lagunensis (strain DSM 15908 / JCM 11604 / ANMR 0165 / IC-154)</name>
    <dbReference type="NCBI Taxonomy" id="1056495"/>
    <lineage>
        <taxon>Archaea</taxon>
        <taxon>Thermoproteota</taxon>
        <taxon>Thermoprotei</taxon>
        <taxon>Acidilobales</taxon>
        <taxon>Caldisphaeraceae</taxon>
        <taxon>Caldisphaera</taxon>
    </lineage>
</organism>
<keyword evidence="10" id="KW-1185">Reference proteome</keyword>
<dbReference type="EMBL" id="CP003378">
    <property type="protein sequence ID" value="AFZ71204.1"/>
    <property type="molecule type" value="Genomic_DNA"/>
</dbReference>
<dbReference type="Gene3D" id="3.30.300.20">
    <property type="match status" value="2"/>
</dbReference>
<dbReference type="Pfam" id="PF26594">
    <property type="entry name" value="KH_NusA_2nd"/>
    <property type="match status" value="1"/>
</dbReference>
<evidence type="ECO:0000256" key="2">
    <source>
        <dbReference type="ARBA" id="ARBA00022490"/>
    </source>
</evidence>